<dbReference type="AlphaFoldDB" id="A0A2G6Q7D5"/>
<sequence length="274" mass="32048">MNNNVLYDVTTYDLKGLCTHFNIEEEDILEFFDATALNGIQSNAESFLKYFKIDSARVLEKEIYLTSLHVTTVNDQLDSIKRFGLVNLQQAVTLETPIQNYLLKKGISIDIERKTIGYNGQIIDISRKFNGTFDSLGWVTFKLFTDYAINAFFTTDDVTNYDAKVHERPEFLKNLSELIDAPEINNDWKEKHCCYVLKFQSHLSNFDCMSFRGVESDDQELEKRIWIIDKVLENQRYGYKETCYSHLKGHVSIPFRDIKTIYTLDEYKNAYHVK</sequence>
<protein>
    <submittedName>
        <fullName evidence="1">Uncharacterized protein</fullName>
    </submittedName>
</protein>
<evidence type="ECO:0000313" key="1">
    <source>
        <dbReference type="EMBL" id="PIE92723.1"/>
    </source>
</evidence>
<evidence type="ECO:0000313" key="2">
    <source>
        <dbReference type="Proteomes" id="UP000228484"/>
    </source>
</evidence>
<organism evidence="1 2">
    <name type="scientific">Bacillus fungorum</name>
    <dbReference type="NCBI Taxonomy" id="2039284"/>
    <lineage>
        <taxon>Bacteria</taxon>
        <taxon>Bacillati</taxon>
        <taxon>Bacillota</taxon>
        <taxon>Bacilli</taxon>
        <taxon>Bacillales</taxon>
        <taxon>Bacillaceae</taxon>
        <taxon>Bacillus</taxon>
    </lineage>
</organism>
<keyword evidence="2" id="KW-1185">Reference proteome</keyword>
<gene>
    <name evidence="1" type="ORF">CO726_25085</name>
</gene>
<dbReference type="EMBL" id="NWUW01000027">
    <property type="protein sequence ID" value="PIE92723.1"/>
    <property type="molecule type" value="Genomic_DNA"/>
</dbReference>
<comment type="caution">
    <text evidence="1">The sequence shown here is derived from an EMBL/GenBank/DDBJ whole genome shotgun (WGS) entry which is preliminary data.</text>
</comment>
<dbReference type="Proteomes" id="UP000228484">
    <property type="component" value="Unassembled WGS sequence"/>
</dbReference>
<name>A0A2G6Q7D5_9BACI</name>
<proteinExistence type="predicted"/>
<dbReference type="RefSeq" id="WP_098412715.1">
    <property type="nucleotide sequence ID" value="NZ_NWUW01000027.1"/>
</dbReference>
<accession>A0A2G6Q7D5</accession>
<reference evidence="1 2" key="1">
    <citation type="submission" date="2017-09" db="EMBL/GenBank/DDBJ databases">
        <title>Biocontrol bacteria screening and application from spent mushroom substrate.</title>
        <authorList>
            <person name="Sun X."/>
        </authorList>
    </citation>
    <scope>NUCLEOTIDE SEQUENCE [LARGE SCALE GENOMIC DNA]</scope>
    <source>
        <strain evidence="1 2">100374</strain>
    </source>
</reference>